<comment type="caution">
    <text evidence="1">The sequence shown here is derived from an EMBL/GenBank/DDBJ whole genome shotgun (WGS) entry which is preliminary data.</text>
</comment>
<dbReference type="EMBL" id="JBHUMR010000014">
    <property type="protein sequence ID" value="MFD2617855.1"/>
    <property type="molecule type" value="Genomic_DNA"/>
</dbReference>
<evidence type="ECO:0008006" key="3">
    <source>
        <dbReference type="Google" id="ProtNLM"/>
    </source>
</evidence>
<accession>A0ABW5PSF7</accession>
<protein>
    <recommendedName>
        <fullName evidence="3">Lipoprotein</fullName>
    </recommendedName>
</protein>
<evidence type="ECO:0000313" key="2">
    <source>
        <dbReference type="Proteomes" id="UP001597458"/>
    </source>
</evidence>
<evidence type="ECO:0000313" key="1">
    <source>
        <dbReference type="EMBL" id="MFD2617855.1"/>
    </source>
</evidence>
<name>A0ABW5PSF7_9BACI</name>
<dbReference type="RefSeq" id="WP_141190339.1">
    <property type="nucleotide sequence ID" value="NZ_JBHUMR010000014.1"/>
</dbReference>
<sequence length="146" mass="16508">MKKFMLFLGVFVIILTGCSNEKTSDFNLNEAKKVKLKLDQKQTSKDGIRYMINLINGSHFTLKQNDVFVSFPIKIKGGQKGNEFKILAKGNELNIKPGEEVRLNAFVPFDGIDRNRLLVDDPQVEILGYGNKLDGQHLFNATHPLQ</sequence>
<dbReference type="Proteomes" id="UP001597458">
    <property type="component" value="Unassembled WGS sequence"/>
</dbReference>
<gene>
    <name evidence="1" type="ORF">ACFSTF_11110</name>
</gene>
<dbReference type="PROSITE" id="PS51257">
    <property type="entry name" value="PROKAR_LIPOPROTEIN"/>
    <property type="match status" value="1"/>
</dbReference>
<proteinExistence type="predicted"/>
<organism evidence="1 2">
    <name type="scientific">Terrilactibacillus laevilacticus</name>
    <dbReference type="NCBI Taxonomy" id="1380157"/>
    <lineage>
        <taxon>Bacteria</taxon>
        <taxon>Bacillati</taxon>
        <taxon>Bacillota</taxon>
        <taxon>Bacilli</taxon>
        <taxon>Bacillales</taxon>
        <taxon>Bacillaceae</taxon>
        <taxon>Terrilactibacillus</taxon>
    </lineage>
</organism>
<keyword evidence="2" id="KW-1185">Reference proteome</keyword>
<reference evidence="2" key="1">
    <citation type="journal article" date="2019" name="Int. J. Syst. Evol. Microbiol.">
        <title>The Global Catalogue of Microorganisms (GCM) 10K type strain sequencing project: providing services to taxonomists for standard genome sequencing and annotation.</title>
        <authorList>
            <consortium name="The Broad Institute Genomics Platform"/>
            <consortium name="The Broad Institute Genome Sequencing Center for Infectious Disease"/>
            <person name="Wu L."/>
            <person name="Ma J."/>
        </authorList>
    </citation>
    <scope>NUCLEOTIDE SEQUENCE [LARGE SCALE GENOMIC DNA]</scope>
    <source>
        <strain evidence="2">TISTR 2241</strain>
    </source>
</reference>